<dbReference type="GO" id="GO:0140359">
    <property type="term" value="F:ABC-type transporter activity"/>
    <property type="evidence" value="ECO:0007669"/>
    <property type="project" value="InterPro"/>
</dbReference>
<protein>
    <recommendedName>
        <fullName evidence="5">Transport permease protein</fullName>
    </recommendedName>
</protein>
<comment type="caution">
    <text evidence="7">The sequence shown here is derived from an EMBL/GenBank/DDBJ whole genome shotgun (WGS) entry which is preliminary data.</text>
</comment>
<reference evidence="7 8" key="2">
    <citation type="journal article" date="2014" name="PLoS ONE">
        <title>Evolution of mitochondria reconstructed from the energy metabolism of living bacteria.</title>
        <authorList>
            <person name="Degli Esposti M."/>
            <person name="Chouaia B."/>
            <person name="Comandatore F."/>
            <person name="Crotti E."/>
            <person name="Sassera D."/>
            <person name="Lievens P.M."/>
            <person name="Daffonchio D."/>
            <person name="Bandi C."/>
        </authorList>
    </citation>
    <scope>NUCLEOTIDE SEQUENCE [LARGE SCALE GENOMIC DNA]</scope>
    <source>
        <strain evidence="7 8">SF2.1</strain>
    </source>
</reference>
<keyword evidence="5" id="KW-1003">Cell membrane</keyword>
<organism evidence="7 8">
    <name type="scientific">Asaia bogorensis</name>
    <dbReference type="NCBI Taxonomy" id="91915"/>
    <lineage>
        <taxon>Bacteria</taxon>
        <taxon>Pseudomonadati</taxon>
        <taxon>Pseudomonadota</taxon>
        <taxon>Alphaproteobacteria</taxon>
        <taxon>Acetobacterales</taxon>
        <taxon>Acetobacteraceae</taxon>
        <taxon>Asaia</taxon>
    </lineage>
</organism>
<feature type="domain" description="ABC transmembrane type-2" evidence="6">
    <location>
        <begin position="21"/>
        <end position="247"/>
    </location>
</feature>
<dbReference type="PANTHER" id="PTHR43229:SF2">
    <property type="entry name" value="NODULATION PROTEIN J"/>
    <property type="match status" value="1"/>
</dbReference>
<dbReference type="GO" id="GO:0043190">
    <property type="term" value="C:ATP-binding cassette (ABC) transporter complex"/>
    <property type="evidence" value="ECO:0007669"/>
    <property type="project" value="InterPro"/>
</dbReference>
<name>A0A060QLY6_9PROT</name>
<evidence type="ECO:0000256" key="4">
    <source>
        <dbReference type="ARBA" id="ARBA00023136"/>
    </source>
</evidence>
<dbReference type="InterPro" id="IPR047817">
    <property type="entry name" value="ABC2_TM_bact-type"/>
</dbReference>
<dbReference type="Pfam" id="PF01061">
    <property type="entry name" value="ABC2_membrane"/>
    <property type="match status" value="1"/>
</dbReference>
<gene>
    <name evidence="7" type="ORF">ASAP_3121</name>
</gene>
<comment type="subcellular location">
    <subcellularLocation>
        <location evidence="5">Cell inner membrane</location>
        <topology evidence="5">Multi-pass membrane protein</topology>
    </subcellularLocation>
    <subcellularLocation>
        <location evidence="1">Membrane</location>
        <topology evidence="1">Multi-pass membrane protein</topology>
    </subcellularLocation>
</comment>
<evidence type="ECO:0000256" key="1">
    <source>
        <dbReference type="ARBA" id="ARBA00004141"/>
    </source>
</evidence>
<dbReference type="PANTHER" id="PTHR43229">
    <property type="entry name" value="NODULATION PROTEIN J"/>
    <property type="match status" value="1"/>
</dbReference>
<dbReference type="RefSeq" id="WP_023979486.1">
    <property type="nucleotide sequence ID" value="NZ_CBLX010000027.1"/>
</dbReference>
<dbReference type="Proteomes" id="UP000027583">
    <property type="component" value="Unassembled WGS sequence"/>
</dbReference>
<keyword evidence="3 5" id="KW-1133">Transmembrane helix</keyword>
<feature type="transmembrane region" description="Helical" evidence="5">
    <location>
        <begin position="56"/>
        <end position="79"/>
    </location>
</feature>
<feature type="transmembrane region" description="Helical" evidence="5">
    <location>
        <begin position="223"/>
        <end position="244"/>
    </location>
</feature>
<reference evidence="7 8" key="1">
    <citation type="journal article" date="2014" name="Genome Biol. Evol.">
        <title>Acetic acid bacteria genomes reveal functional traits for adaptation to life in insect guts.</title>
        <authorList>
            <person name="Chouaia B."/>
            <person name="Gaiarsa S."/>
            <person name="Crotti E."/>
            <person name="Comandatore F."/>
            <person name="Degli Esposti M."/>
            <person name="Ricci I."/>
            <person name="Alma A."/>
            <person name="Favia G."/>
            <person name="Bandi C."/>
            <person name="Daffonchio D."/>
        </authorList>
    </citation>
    <scope>NUCLEOTIDE SEQUENCE [LARGE SCALE GENOMIC DNA]</scope>
    <source>
        <strain evidence="7 8">SF2.1</strain>
    </source>
</reference>
<dbReference type="PIRSF" id="PIRSF006648">
    <property type="entry name" value="DrrB"/>
    <property type="match status" value="1"/>
</dbReference>
<comment type="similarity">
    <text evidence="5">Belongs to the ABC-2 integral membrane protein family.</text>
</comment>
<keyword evidence="2 5" id="KW-0812">Transmembrane</keyword>
<evidence type="ECO:0000259" key="6">
    <source>
        <dbReference type="PROSITE" id="PS51012"/>
    </source>
</evidence>
<dbReference type="InterPro" id="IPR000412">
    <property type="entry name" value="ABC_2_transport"/>
</dbReference>
<feature type="transmembrane region" description="Helical" evidence="5">
    <location>
        <begin position="21"/>
        <end position="44"/>
    </location>
</feature>
<dbReference type="PROSITE" id="PS51012">
    <property type="entry name" value="ABC_TM2"/>
    <property type="match status" value="1"/>
</dbReference>
<proteinExistence type="inferred from homology"/>
<evidence type="ECO:0000256" key="2">
    <source>
        <dbReference type="ARBA" id="ARBA00022692"/>
    </source>
</evidence>
<feature type="transmembrane region" description="Helical" evidence="5">
    <location>
        <begin position="169"/>
        <end position="187"/>
    </location>
</feature>
<feature type="transmembrane region" description="Helical" evidence="5">
    <location>
        <begin position="100"/>
        <end position="129"/>
    </location>
</feature>
<evidence type="ECO:0000313" key="8">
    <source>
        <dbReference type="Proteomes" id="UP000027583"/>
    </source>
</evidence>
<dbReference type="EMBL" id="CBLX010000027">
    <property type="protein sequence ID" value="CDG41166.1"/>
    <property type="molecule type" value="Genomic_DNA"/>
</dbReference>
<dbReference type="eggNOG" id="COG0842">
    <property type="taxonomic scope" value="Bacteria"/>
</dbReference>
<evidence type="ECO:0000256" key="5">
    <source>
        <dbReference type="RuleBase" id="RU361157"/>
    </source>
</evidence>
<keyword evidence="4 5" id="KW-0472">Membrane</keyword>
<keyword evidence="5" id="KW-0813">Transport</keyword>
<evidence type="ECO:0000313" key="7">
    <source>
        <dbReference type="EMBL" id="CDG41166.1"/>
    </source>
</evidence>
<feature type="transmembrane region" description="Helical" evidence="5">
    <location>
        <begin position="135"/>
        <end position="157"/>
    </location>
</feature>
<dbReference type="InterPro" id="IPR051784">
    <property type="entry name" value="Nod_factor_ABC_transporter"/>
</dbReference>
<sequence>MIDVIYNLWLRQIRSFLRARGRLISALAQPFLFLVALGLGFAPVFRKAGEGDYFTFLAPGVVGAGILFNTVYSGADLLWDRQFGFIKETLVSPVSRHWVLLGRALGVASVALIQAIIVSVICLILAGVLPSPAHLALAFAFALLLALLFAFFGSVLGSVMSDAQSFSQIVNFILTPLFYLSGAVFPLEGQSHLIRALAFSNPLTYGIDGMRGALTGHALLDPLLSLSVLGVTTLLVALAAQIAFSRIRP</sequence>
<dbReference type="AlphaFoldDB" id="A0A060QLY6"/>
<accession>A0A060QLY6</accession>
<dbReference type="PRINTS" id="PR00164">
    <property type="entry name" value="ABC2TRNSPORT"/>
</dbReference>
<evidence type="ECO:0000256" key="3">
    <source>
        <dbReference type="ARBA" id="ARBA00022989"/>
    </source>
</evidence>
<dbReference type="InterPro" id="IPR013525">
    <property type="entry name" value="ABC2_TM"/>
</dbReference>